<feature type="region of interest" description="Disordered" evidence="1">
    <location>
        <begin position="177"/>
        <end position="234"/>
    </location>
</feature>
<dbReference type="AlphaFoldDB" id="A0A9P5SNB7"/>
<feature type="chain" id="PRO_5040214705" evidence="2">
    <location>
        <begin position="23"/>
        <end position="256"/>
    </location>
</feature>
<sequence>MHATPVTLFLASATVLAMGSTAQINGQIAALDSADSYCFFLPPMANQAIAFCNKPNAKAPGAKIFPDGFVQSAHFASGDGWIQITGQINPAGYSLNPCDAGGQYDIKAPVGATCAGYGYFVNVIEPEIGEYGMKCCNVKADCDVAHSHLGVRRVYGEQYDFSGPMTITSPGCVNGTAPGGVPPNAPATSASSSASGSISSAPTSISAPSSASPSAAGSSSTTAPTGGAKAASAGSSNTVKMSATAVVAVVAGFLMV</sequence>
<dbReference type="Proteomes" id="UP000696485">
    <property type="component" value="Unassembled WGS sequence"/>
</dbReference>
<dbReference type="EMBL" id="JAAAUY010000150">
    <property type="protein sequence ID" value="KAF9334402.1"/>
    <property type="molecule type" value="Genomic_DNA"/>
</dbReference>
<organism evidence="3 4">
    <name type="scientific">Podila minutissima</name>
    <dbReference type="NCBI Taxonomy" id="64525"/>
    <lineage>
        <taxon>Eukaryota</taxon>
        <taxon>Fungi</taxon>
        <taxon>Fungi incertae sedis</taxon>
        <taxon>Mucoromycota</taxon>
        <taxon>Mortierellomycotina</taxon>
        <taxon>Mortierellomycetes</taxon>
        <taxon>Mortierellales</taxon>
        <taxon>Mortierellaceae</taxon>
        <taxon>Podila</taxon>
    </lineage>
</organism>
<feature type="signal peptide" evidence="2">
    <location>
        <begin position="1"/>
        <end position="22"/>
    </location>
</feature>
<keyword evidence="4" id="KW-1185">Reference proteome</keyword>
<evidence type="ECO:0000256" key="2">
    <source>
        <dbReference type="SAM" id="SignalP"/>
    </source>
</evidence>
<keyword evidence="2" id="KW-0732">Signal</keyword>
<protein>
    <submittedName>
        <fullName evidence="3">Uncharacterized protein</fullName>
    </submittedName>
</protein>
<name>A0A9P5SNB7_9FUNG</name>
<feature type="compositionally biased region" description="Low complexity" evidence="1">
    <location>
        <begin position="186"/>
        <end position="234"/>
    </location>
</feature>
<evidence type="ECO:0000313" key="4">
    <source>
        <dbReference type="Proteomes" id="UP000696485"/>
    </source>
</evidence>
<accession>A0A9P5SNB7</accession>
<gene>
    <name evidence="3" type="ORF">BG006_002240</name>
</gene>
<evidence type="ECO:0000313" key="3">
    <source>
        <dbReference type="EMBL" id="KAF9334402.1"/>
    </source>
</evidence>
<comment type="caution">
    <text evidence="3">The sequence shown here is derived from an EMBL/GenBank/DDBJ whole genome shotgun (WGS) entry which is preliminary data.</text>
</comment>
<proteinExistence type="predicted"/>
<reference evidence="3" key="1">
    <citation type="journal article" date="2020" name="Fungal Divers.">
        <title>Resolving the Mortierellaceae phylogeny through synthesis of multi-gene phylogenetics and phylogenomics.</title>
        <authorList>
            <person name="Vandepol N."/>
            <person name="Liber J."/>
            <person name="Desiro A."/>
            <person name="Na H."/>
            <person name="Kennedy M."/>
            <person name="Barry K."/>
            <person name="Grigoriev I.V."/>
            <person name="Miller A.N."/>
            <person name="O'Donnell K."/>
            <person name="Stajich J.E."/>
            <person name="Bonito G."/>
        </authorList>
    </citation>
    <scope>NUCLEOTIDE SEQUENCE</scope>
    <source>
        <strain evidence="3">NVP1</strain>
    </source>
</reference>
<evidence type="ECO:0000256" key="1">
    <source>
        <dbReference type="SAM" id="MobiDB-lite"/>
    </source>
</evidence>